<keyword evidence="3" id="KW-0328">Glycosyltransferase</keyword>
<evidence type="ECO:0000256" key="1">
    <source>
        <dbReference type="ARBA" id="ARBA00004651"/>
    </source>
</evidence>
<dbReference type="Pfam" id="PF13231">
    <property type="entry name" value="PMT_2"/>
    <property type="match status" value="1"/>
</dbReference>
<evidence type="ECO:0000313" key="11">
    <source>
        <dbReference type="Proteomes" id="UP000034135"/>
    </source>
</evidence>
<dbReference type="InterPro" id="IPR050297">
    <property type="entry name" value="LipidA_mod_glycosyltrf_83"/>
</dbReference>
<gene>
    <name evidence="10" type="ORF">UV33_C0010G0003</name>
</gene>
<evidence type="ECO:0000256" key="4">
    <source>
        <dbReference type="ARBA" id="ARBA00022679"/>
    </source>
</evidence>
<evidence type="ECO:0000256" key="2">
    <source>
        <dbReference type="ARBA" id="ARBA00022475"/>
    </source>
</evidence>
<feature type="transmembrane region" description="Helical" evidence="8">
    <location>
        <begin position="178"/>
        <end position="204"/>
    </location>
</feature>
<feature type="transmembrane region" description="Helical" evidence="8">
    <location>
        <begin position="216"/>
        <end position="239"/>
    </location>
</feature>
<dbReference type="GO" id="GO:0009103">
    <property type="term" value="P:lipopolysaccharide biosynthetic process"/>
    <property type="evidence" value="ECO:0007669"/>
    <property type="project" value="UniProtKB-ARBA"/>
</dbReference>
<dbReference type="GO" id="GO:0016763">
    <property type="term" value="F:pentosyltransferase activity"/>
    <property type="evidence" value="ECO:0007669"/>
    <property type="project" value="TreeGrafter"/>
</dbReference>
<accession>A0A0G1AVN7</accession>
<reference evidence="10 11" key="1">
    <citation type="journal article" date="2015" name="Nature">
        <title>rRNA introns, odd ribosomes, and small enigmatic genomes across a large radiation of phyla.</title>
        <authorList>
            <person name="Brown C.T."/>
            <person name="Hug L.A."/>
            <person name="Thomas B.C."/>
            <person name="Sharon I."/>
            <person name="Castelle C.J."/>
            <person name="Singh A."/>
            <person name="Wilkins M.J."/>
            <person name="Williams K.H."/>
            <person name="Banfield J.F."/>
        </authorList>
    </citation>
    <scope>NUCLEOTIDE SEQUENCE [LARGE SCALE GENOMIC DNA]</scope>
</reference>
<evidence type="ECO:0000256" key="5">
    <source>
        <dbReference type="ARBA" id="ARBA00022692"/>
    </source>
</evidence>
<keyword evidence="4" id="KW-0808">Transferase</keyword>
<dbReference type="EMBL" id="LCEB01000010">
    <property type="protein sequence ID" value="KKS65180.1"/>
    <property type="molecule type" value="Genomic_DNA"/>
</dbReference>
<dbReference type="PANTHER" id="PTHR33908:SF11">
    <property type="entry name" value="MEMBRANE PROTEIN"/>
    <property type="match status" value="1"/>
</dbReference>
<comment type="subcellular location">
    <subcellularLocation>
        <location evidence="1">Cell membrane</location>
        <topology evidence="1">Multi-pass membrane protein</topology>
    </subcellularLocation>
</comment>
<dbReference type="PANTHER" id="PTHR33908">
    <property type="entry name" value="MANNOSYLTRANSFERASE YKCB-RELATED"/>
    <property type="match status" value="1"/>
</dbReference>
<keyword evidence="6 8" id="KW-1133">Transmembrane helix</keyword>
<feature type="transmembrane region" description="Helical" evidence="8">
    <location>
        <begin position="303"/>
        <end position="320"/>
    </location>
</feature>
<proteinExistence type="predicted"/>
<protein>
    <recommendedName>
        <fullName evidence="9">Glycosyltransferase RgtA/B/C/D-like domain-containing protein</fullName>
    </recommendedName>
</protein>
<feature type="transmembrane region" description="Helical" evidence="8">
    <location>
        <begin position="326"/>
        <end position="344"/>
    </location>
</feature>
<evidence type="ECO:0000259" key="9">
    <source>
        <dbReference type="Pfam" id="PF13231"/>
    </source>
</evidence>
<evidence type="ECO:0000256" key="3">
    <source>
        <dbReference type="ARBA" id="ARBA00022676"/>
    </source>
</evidence>
<evidence type="ECO:0000313" key="10">
    <source>
        <dbReference type="EMBL" id="KKS65180.1"/>
    </source>
</evidence>
<keyword evidence="2" id="KW-1003">Cell membrane</keyword>
<comment type="caution">
    <text evidence="10">The sequence shown here is derived from an EMBL/GenBank/DDBJ whole genome shotgun (WGS) entry which is preliminary data.</text>
</comment>
<name>A0A0G1AVN7_9BACT</name>
<feature type="transmembrane region" description="Helical" evidence="8">
    <location>
        <begin position="94"/>
        <end position="115"/>
    </location>
</feature>
<feature type="transmembrane region" description="Helical" evidence="8">
    <location>
        <begin position="380"/>
        <end position="399"/>
    </location>
</feature>
<sequence>MFTIINKNRLTFLLLALIIISAGVLRFYKLEQIPPSLSWDEAAVGYNAYSIANWGKDEWGNSFPLVFKSFEDDKHPVHIYITAFWVKLLGSSDFVTRFPAALFGLLNVLMVFFLARTFWKSDVVGLMAAFLLAISPYSLQFSRFNHELNFTVFFFMLGVLLFFKGLERKNRLLIFSSLAFGITLLSYHSAKVVVPPVVLLLIAINIKQLLRIKKVFMAQLTVLALFVALILFNPALLGIARVNQTSISQDEIKKTQWYKDTGNELLGRLQIASSQYMQHLTPKYLFISGDANSRHSTQAAGEFYWADALFLVAGLALLIWSRSKAALVLLAWAVLAPIPAALVAESPHAARAMFMLGSWHLVAAYGFYQIWLFLRSRYLQIGFIALALLAYGWFFRGYIEDYYTNYSFRSANQWQYGMKETVEYIKDRNGYSQVFVTDVRSQPYIFFLYYLKEPLPKFLETVYLNDTKTRSFNLVSFFDKYHFGDWDPIESMPNPGVLYIVSPSQYDGLMHKEVFDVKKRIRYPDGTDAFFLVSYP</sequence>
<dbReference type="InterPro" id="IPR038731">
    <property type="entry name" value="RgtA/B/C-like"/>
</dbReference>
<evidence type="ECO:0000256" key="6">
    <source>
        <dbReference type="ARBA" id="ARBA00022989"/>
    </source>
</evidence>
<dbReference type="GO" id="GO:0005886">
    <property type="term" value="C:plasma membrane"/>
    <property type="evidence" value="ECO:0007669"/>
    <property type="project" value="UniProtKB-SubCell"/>
</dbReference>
<dbReference type="Proteomes" id="UP000034135">
    <property type="component" value="Unassembled WGS sequence"/>
</dbReference>
<dbReference type="AlphaFoldDB" id="A0A0G1AVN7"/>
<feature type="transmembrane region" description="Helical" evidence="8">
    <location>
        <begin position="148"/>
        <end position="166"/>
    </location>
</feature>
<evidence type="ECO:0000256" key="8">
    <source>
        <dbReference type="SAM" id="Phobius"/>
    </source>
</evidence>
<feature type="transmembrane region" description="Helical" evidence="8">
    <location>
        <begin position="122"/>
        <end position="142"/>
    </location>
</feature>
<keyword evidence="7 8" id="KW-0472">Membrane</keyword>
<feature type="domain" description="Glycosyltransferase RgtA/B/C/D-like" evidence="9">
    <location>
        <begin position="73"/>
        <end position="229"/>
    </location>
</feature>
<evidence type="ECO:0000256" key="7">
    <source>
        <dbReference type="ARBA" id="ARBA00023136"/>
    </source>
</evidence>
<keyword evidence="5 8" id="KW-0812">Transmembrane</keyword>
<feature type="transmembrane region" description="Helical" evidence="8">
    <location>
        <begin position="356"/>
        <end position="374"/>
    </location>
</feature>
<organism evidence="10 11">
    <name type="scientific">Candidatus Daviesbacteria bacterium GW2011_GWA1_42_6</name>
    <dbReference type="NCBI Taxonomy" id="1618420"/>
    <lineage>
        <taxon>Bacteria</taxon>
        <taxon>Candidatus Daviesiibacteriota</taxon>
    </lineage>
</organism>